<accession>A0A0E9QFG5</accession>
<reference evidence="2" key="1">
    <citation type="submission" date="2014-11" db="EMBL/GenBank/DDBJ databases">
        <authorList>
            <person name="Amaro Gonzalez C."/>
        </authorList>
    </citation>
    <scope>NUCLEOTIDE SEQUENCE</scope>
</reference>
<name>A0A0E9QFG5_ANGAN</name>
<sequence length="83" mass="9432">MAASTPSAFSFVWLVVTLYFFHIVRLDSHCNDSGAPICVSARMKSFVCAFNLHHCQQLILVEHQQYECIRTGIWAVIFADLLL</sequence>
<reference evidence="2" key="2">
    <citation type="journal article" date="2015" name="Fish Shellfish Immunol.">
        <title>Early steps in the European eel (Anguilla anguilla)-Vibrio vulnificus interaction in the gills: Role of the RtxA13 toxin.</title>
        <authorList>
            <person name="Callol A."/>
            <person name="Pajuelo D."/>
            <person name="Ebbesson L."/>
            <person name="Teles M."/>
            <person name="MacKenzie S."/>
            <person name="Amaro C."/>
        </authorList>
    </citation>
    <scope>NUCLEOTIDE SEQUENCE</scope>
</reference>
<feature type="transmembrane region" description="Helical" evidence="1">
    <location>
        <begin position="6"/>
        <end position="24"/>
    </location>
</feature>
<dbReference type="EMBL" id="GBXM01093043">
    <property type="protein sequence ID" value="JAH15534.1"/>
    <property type="molecule type" value="Transcribed_RNA"/>
</dbReference>
<dbReference type="AlphaFoldDB" id="A0A0E9QFG5"/>
<protein>
    <submittedName>
        <fullName evidence="2">Uncharacterized protein</fullName>
    </submittedName>
</protein>
<keyword evidence="1" id="KW-1133">Transmembrane helix</keyword>
<proteinExistence type="predicted"/>
<organism evidence="2">
    <name type="scientific">Anguilla anguilla</name>
    <name type="common">European freshwater eel</name>
    <name type="synonym">Muraena anguilla</name>
    <dbReference type="NCBI Taxonomy" id="7936"/>
    <lineage>
        <taxon>Eukaryota</taxon>
        <taxon>Metazoa</taxon>
        <taxon>Chordata</taxon>
        <taxon>Craniata</taxon>
        <taxon>Vertebrata</taxon>
        <taxon>Euteleostomi</taxon>
        <taxon>Actinopterygii</taxon>
        <taxon>Neopterygii</taxon>
        <taxon>Teleostei</taxon>
        <taxon>Anguilliformes</taxon>
        <taxon>Anguillidae</taxon>
        <taxon>Anguilla</taxon>
    </lineage>
</organism>
<evidence type="ECO:0000256" key="1">
    <source>
        <dbReference type="SAM" id="Phobius"/>
    </source>
</evidence>
<keyword evidence="1" id="KW-0812">Transmembrane</keyword>
<keyword evidence="1" id="KW-0472">Membrane</keyword>
<evidence type="ECO:0000313" key="2">
    <source>
        <dbReference type="EMBL" id="JAH15534.1"/>
    </source>
</evidence>